<feature type="domain" description="Ig-like" evidence="7">
    <location>
        <begin position="123"/>
        <end position="205"/>
    </location>
</feature>
<comment type="subcellular location">
    <subcellularLocation>
        <location evidence="1">Membrane</location>
    </subcellularLocation>
</comment>
<dbReference type="Proteomes" id="UP000695023">
    <property type="component" value="Unplaced"/>
</dbReference>
<dbReference type="Gene3D" id="2.60.40.10">
    <property type="entry name" value="Immunoglobulins"/>
    <property type="match status" value="2"/>
</dbReference>
<dbReference type="RefSeq" id="XP_013769355.1">
    <property type="nucleotide sequence ID" value="XM_013913901.1"/>
</dbReference>
<dbReference type="GeneID" id="102195425"/>
<evidence type="ECO:0000256" key="3">
    <source>
        <dbReference type="ARBA" id="ARBA00023136"/>
    </source>
</evidence>
<evidence type="ECO:0000256" key="6">
    <source>
        <dbReference type="SAM" id="SignalP"/>
    </source>
</evidence>
<evidence type="ECO:0000313" key="8">
    <source>
        <dbReference type="Proteomes" id="UP000695023"/>
    </source>
</evidence>
<dbReference type="InterPro" id="IPR015631">
    <property type="entry name" value="CD2/SLAM_rcpt"/>
</dbReference>
<dbReference type="GO" id="GO:0016020">
    <property type="term" value="C:membrane"/>
    <property type="evidence" value="ECO:0007669"/>
    <property type="project" value="UniProtKB-SubCell"/>
</dbReference>
<evidence type="ECO:0000256" key="2">
    <source>
        <dbReference type="ARBA" id="ARBA00022729"/>
    </source>
</evidence>
<protein>
    <submittedName>
        <fullName evidence="9">Uncharacterized protein LOC102195425</fullName>
    </submittedName>
</protein>
<dbReference type="PROSITE" id="PS50835">
    <property type="entry name" value="IG_LIKE"/>
    <property type="match status" value="1"/>
</dbReference>
<keyword evidence="2 6" id="KW-0732">Signal</keyword>
<evidence type="ECO:0000259" key="7">
    <source>
        <dbReference type="PROSITE" id="PS50835"/>
    </source>
</evidence>
<gene>
    <name evidence="9" type="primary">LOC102195425</name>
</gene>
<sequence>MEAAVGLLLVLLGVSHGVETHCDGRWDGAQCYGPLGGTVKIQLMDNTSEINKYNLLKNALKILNVRNNKGTSNSIRVDLFPSRGTFRINNLSSSDSGNYTLQTFDSDGRSSGGWTLQLFIQAPVSSVVLLSECLSQGEMRVSCSSEGGDSPQYSWTLDGHTLTDAELLSGNNETNIITLKQHVSGHLVCSVSNNVSNVSKEERISTCGFIFINCTSVNGTQISRWVYKANNTLCTPPKQTPVGKDYGTTISDEPWYIRNLPLIGSVLSALVIFLVVGVVVICAWRKKQNSKPTKKEEEDDQEVFADVKFVKRQANQAEKKAAVEYGQVNSAKRPRRPEPAGTDCVYANVHKVSDGTWKKLKSLLSRKRGDPEDSDDSPMIVLMIEMSSATYTNT</sequence>
<keyword evidence="5" id="KW-1133">Transmembrane helix</keyword>
<organism evidence="8 9">
    <name type="scientific">Pundamilia nyererei</name>
    <dbReference type="NCBI Taxonomy" id="303518"/>
    <lineage>
        <taxon>Eukaryota</taxon>
        <taxon>Metazoa</taxon>
        <taxon>Chordata</taxon>
        <taxon>Craniata</taxon>
        <taxon>Vertebrata</taxon>
        <taxon>Euteleostomi</taxon>
        <taxon>Actinopterygii</taxon>
        <taxon>Neopterygii</taxon>
        <taxon>Teleostei</taxon>
        <taxon>Neoteleostei</taxon>
        <taxon>Acanthomorphata</taxon>
        <taxon>Ovalentaria</taxon>
        <taxon>Cichlomorphae</taxon>
        <taxon>Cichliformes</taxon>
        <taxon>Cichlidae</taxon>
        <taxon>African cichlids</taxon>
        <taxon>Pseudocrenilabrinae</taxon>
        <taxon>Haplochromini</taxon>
        <taxon>Pundamilia</taxon>
    </lineage>
</organism>
<keyword evidence="3 5" id="KW-0472">Membrane</keyword>
<feature type="signal peptide" evidence="6">
    <location>
        <begin position="1"/>
        <end position="17"/>
    </location>
</feature>
<keyword evidence="4" id="KW-0325">Glycoprotein</keyword>
<evidence type="ECO:0000256" key="1">
    <source>
        <dbReference type="ARBA" id="ARBA00004370"/>
    </source>
</evidence>
<keyword evidence="8" id="KW-1185">Reference proteome</keyword>
<evidence type="ECO:0000313" key="9">
    <source>
        <dbReference type="RefSeq" id="XP_013769355.1"/>
    </source>
</evidence>
<feature type="chain" id="PRO_5041427910" evidence="6">
    <location>
        <begin position="18"/>
        <end position="394"/>
    </location>
</feature>
<accession>A0A9Y6JIT8</accession>
<dbReference type="AlphaFoldDB" id="A0A9Y6JIT8"/>
<dbReference type="InterPro" id="IPR036179">
    <property type="entry name" value="Ig-like_dom_sf"/>
</dbReference>
<dbReference type="PANTHER" id="PTHR12080">
    <property type="entry name" value="SIGNALING LYMPHOCYTIC ACTIVATION MOLECULE"/>
    <property type="match status" value="1"/>
</dbReference>
<reference evidence="9" key="1">
    <citation type="submission" date="2025-08" db="UniProtKB">
        <authorList>
            <consortium name="RefSeq"/>
        </authorList>
    </citation>
    <scope>IDENTIFICATION</scope>
</reference>
<proteinExistence type="predicted"/>
<name>A0A9Y6JIT8_9CICH</name>
<dbReference type="InterPro" id="IPR007110">
    <property type="entry name" value="Ig-like_dom"/>
</dbReference>
<dbReference type="PANTHER" id="PTHR12080:SF111">
    <property type="entry name" value="IMMUNOGLOBULIN V-SET DOMAIN-CONTAINING PROTEIN"/>
    <property type="match status" value="1"/>
</dbReference>
<dbReference type="SUPFAM" id="SSF48726">
    <property type="entry name" value="Immunoglobulin"/>
    <property type="match status" value="2"/>
</dbReference>
<evidence type="ECO:0000256" key="5">
    <source>
        <dbReference type="SAM" id="Phobius"/>
    </source>
</evidence>
<dbReference type="InterPro" id="IPR013783">
    <property type="entry name" value="Ig-like_fold"/>
</dbReference>
<keyword evidence="5" id="KW-0812">Transmembrane</keyword>
<evidence type="ECO:0000256" key="4">
    <source>
        <dbReference type="ARBA" id="ARBA00023180"/>
    </source>
</evidence>
<feature type="transmembrane region" description="Helical" evidence="5">
    <location>
        <begin position="262"/>
        <end position="284"/>
    </location>
</feature>